<dbReference type="Gene3D" id="3.40.50.150">
    <property type="entry name" value="Vaccinia Virus protein VP39"/>
    <property type="match status" value="1"/>
</dbReference>
<dbReference type="InterPro" id="IPR029063">
    <property type="entry name" value="SAM-dependent_MTases_sf"/>
</dbReference>
<dbReference type="InterPro" id="IPR036388">
    <property type="entry name" value="WH-like_DNA-bd_sf"/>
</dbReference>
<dbReference type="InterPro" id="IPR012967">
    <property type="entry name" value="COMT_dimerisation"/>
</dbReference>
<keyword evidence="7" id="KW-1185">Reference proteome</keyword>
<dbReference type="GO" id="GO:0008171">
    <property type="term" value="F:O-methyltransferase activity"/>
    <property type="evidence" value="ECO:0007669"/>
    <property type="project" value="InterPro"/>
</dbReference>
<dbReference type="Gene3D" id="1.10.10.10">
    <property type="entry name" value="Winged helix-like DNA-binding domain superfamily/Winged helix DNA-binding domain"/>
    <property type="match status" value="1"/>
</dbReference>
<keyword evidence="2 6" id="KW-0808">Transferase</keyword>
<dbReference type="PROSITE" id="PS51683">
    <property type="entry name" value="SAM_OMT_II"/>
    <property type="match status" value="1"/>
</dbReference>
<evidence type="ECO:0000313" key="7">
    <source>
        <dbReference type="Proteomes" id="UP000030669"/>
    </source>
</evidence>
<dbReference type="KEGG" id="gtr:GLOTRDRAFT_140953"/>
<evidence type="ECO:0000259" key="5">
    <source>
        <dbReference type="Pfam" id="PF08100"/>
    </source>
</evidence>
<proteinExistence type="predicted"/>
<dbReference type="InterPro" id="IPR016461">
    <property type="entry name" value="COMT-like"/>
</dbReference>
<evidence type="ECO:0000256" key="1">
    <source>
        <dbReference type="ARBA" id="ARBA00022603"/>
    </source>
</evidence>
<accession>S7PV96</accession>
<dbReference type="GeneID" id="19304653"/>
<feature type="domain" description="O-methyltransferase dimerisation" evidence="5">
    <location>
        <begin position="89"/>
        <end position="164"/>
    </location>
</feature>
<reference evidence="6 7" key="1">
    <citation type="journal article" date="2012" name="Science">
        <title>The Paleozoic origin of enzymatic lignin decomposition reconstructed from 31 fungal genomes.</title>
        <authorList>
            <person name="Floudas D."/>
            <person name="Binder M."/>
            <person name="Riley R."/>
            <person name="Barry K."/>
            <person name="Blanchette R.A."/>
            <person name="Henrissat B."/>
            <person name="Martinez A.T."/>
            <person name="Otillar R."/>
            <person name="Spatafora J.W."/>
            <person name="Yadav J.S."/>
            <person name="Aerts A."/>
            <person name="Benoit I."/>
            <person name="Boyd A."/>
            <person name="Carlson A."/>
            <person name="Copeland A."/>
            <person name="Coutinho P.M."/>
            <person name="de Vries R.P."/>
            <person name="Ferreira P."/>
            <person name="Findley K."/>
            <person name="Foster B."/>
            <person name="Gaskell J."/>
            <person name="Glotzer D."/>
            <person name="Gorecki P."/>
            <person name="Heitman J."/>
            <person name="Hesse C."/>
            <person name="Hori C."/>
            <person name="Igarashi K."/>
            <person name="Jurgens J.A."/>
            <person name="Kallen N."/>
            <person name="Kersten P."/>
            <person name="Kohler A."/>
            <person name="Kuees U."/>
            <person name="Kumar T.K.A."/>
            <person name="Kuo A."/>
            <person name="LaButti K."/>
            <person name="Larrondo L.F."/>
            <person name="Lindquist E."/>
            <person name="Ling A."/>
            <person name="Lombard V."/>
            <person name="Lucas S."/>
            <person name="Lundell T."/>
            <person name="Martin R."/>
            <person name="McLaughlin D.J."/>
            <person name="Morgenstern I."/>
            <person name="Morin E."/>
            <person name="Murat C."/>
            <person name="Nagy L.G."/>
            <person name="Nolan M."/>
            <person name="Ohm R.A."/>
            <person name="Patyshakuliyeva A."/>
            <person name="Rokas A."/>
            <person name="Ruiz-Duenas F.J."/>
            <person name="Sabat G."/>
            <person name="Salamov A."/>
            <person name="Samejima M."/>
            <person name="Schmutz J."/>
            <person name="Slot J.C."/>
            <person name="St John F."/>
            <person name="Stenlid J."/>
            <person name="Sun H."/>
            <person name="Sun S."/>
            <person name="Syed K."/>
            <person name="Tsang A."/>
            <person name="Wiebenga A."/>
            <person name="Young D."/>
            <person name="Pisabarro A."/>
            <person name="Eastwood D.C."/>
            <person name="Martin F."/>
            <person name="Cullen D."/>
            <person name="Grigoriev I.V."/>
            <person name="Hibbett D.S."/>
        </authorList>
    </citation>
    <scope>NUCLEOTIDE SEQUENCE [LARGE SCALE GENOMIC DNA]</scope>
    <source>
        <strain evidence="6 7">ATCC 11539</strain>
    </source>
</reference>
<dbReference type="OMA" id="WFIHNAK"/>
<evidence type="ECO:0000256" key="3">
    <source>
        <dbReference type="ARBA" id="ARBA00022691"/>
    </source>
</evidence>
<name>S7PV96_GLOTA</name>
<protein>
    <submittedName>
        <fullName evidence="6">S-adenosyl-L-methionine-dependent methyltransferase</fullName>
    </submittedName>
</protein>
<dbReference type="InterPro" id="IPR036390">
    <property type="entry name" value="WH_DNA-bd_sf"/>
</dbReference>
<dbReference type="OrthoDB" id="1606438at2759"/>
<organism evidence="6 7">
    <name type="scientific">Gloeophyllum trabeum (strain ATCC 11539 / FP-39264 / Madison 617)</name>
    <name type="common">Brown rot fungus</name>
    <dbReference type="NCBI Taxonomy" id="670483"/>
    <lineage>
        <taxon>Eukaryota</taxon>
        <taxon>Fungi</taxon>
        <taxon>Dikarya</taxon>
        <taxon>Basidiomycota</taxon>
        <taxon>Agaricomycotina</taxon>
        <taxon>Agaricomycetes</taxon>
        <taxon>Gloeophyllales</taxon>
        <taxon>Gloeophyllaceae</taxon>
        <taxon>Gloeophyllum</taxon>
    </lineage>
</organism>
<gene>
    <name evidence="6" type="ORF">GLOTRDRAFT_140953</name>
</gene>
<keyword evidence="3" id="KW-0949">S-adenosyl-L-methionine</keyword>
<dbReference type="HOGENOM" id="CLU_005533_0_1_1"/>
<dbReference type="EMBL" id="KB469310">
    <property type="protein sequence ID" value="EPQ51546.1"/>
    <property type="molecule type" value="Genomic_DNA"/>
</dbReference>
<evidence type="ECO:0000256" key="2">
    <source>
        <dbReference type="ARBA" id="ARBA00022679"/>
    </source>
</evidence>
<dbReference type="PANTHER" id="PTHR43712:SF2">
    <property type="entry name" value="O-METHYLTRANSFERASE CICE"/>
    <property type="match status" value="1"/>
</dbReference>
<sequence>MSSASTPLDAAPLNALVDVISSALKDIVTEYSKIGSTVPTLDETRLGPFDNTEQYNLRLNRAVQIVEGACAQLCATVARPSHYLTNKAYCFYECSCLEVAFSARISDILLDKPNGMHVSELSKASGVEVGKLGRVLRLLATQHCYREVEPDVFANNRLSMKLLSNDPIGNFIGHITDECMKGGSHLWTALSDPEWGTSYEVENTAFKKAMGLSIFNWYNEDPRGKSVHERFNQGMIGLGEFNGRGLLAKAYPWETLPEDTVLCDVGGGNGHASLIVLKSFPHVKAIIQDQEHVVSTGKALWSRECPGALEKDRVAFVPIDFFRDTPVRDCDIYYARHVLHDWPDAECVKILANIRKAMKPSSRVLIHEYIYQNVSPTRTQAYTLDKAPEPLLPNFGAGRFKVYTQDINMMALMNAKERSPEMFIELGEQVGLKFVKFHNSGETGLVEFALA</sequence>
<feature type="domain" description="O-methyltransferase C-terminal" evidence="4">
    <location>
        <begin position="203"/>
        <end position="431"/>
    </location>
</feature>
<evidence type="ECO:0000259" key="4">
    <source>
        <dbReference type="Pfam" id="PF00891"/>
    </source>
</evidence>
<dbReference type="Pfam" id="PF00891">
    <property type="entry name" value="Methyltransf_2"/>
    <property type="match status" value="1"/>
</dbReference>
<dbReference type="AlphaFoldDB" id="S7PV96"/>
<dbReference type="InterPro" id="IPR001077">
    <property type="entry name" value="COMT_C"/>
</dbReference>
<dbReference type="RefSeq" id="XP_007870002.1">
    <property type="nucleotide sequence ID" value="XM_007871811.1"/>
</dbReference>
<dbReference type="GO" id="GO:0032259">
    <property type="term" value="P:methylation"/>
    <property type="evidence" value="ECO:0007669"/>
    <property type="project" value="UniProtKB-KW"/>
</dbReference>
<dbReference type="PANTHER" id="PTHR43712">
    <property type="entry name" value="PUTATIVE (AFU_ORTHOLOGUE AFUA_4G14580)-RELATED"/>
    <property type="match status" value="1"/>
</dbReference>
<dbReference type="eggNOG" id="KOG3178">
    <property type="taxonomic scope" value="Eukaryota"/>
</dbReference>
<dbReference type="SUPFAM" id="SSF46785">
    <property type="entry name" value="Winged helix' DNA-binding domain"/>
    <property type="match status" value="1"/>
</dbReference>
<dbReference type="Proteomes" id="UP000030669">
    <property type="component" value="Unassembled WGS sequence"/>
</dbReference>
<keyword evidence="1 6" id="KW-0489">Methyltransferase</keyword>
<dbReference type="SUPFAM" id="SSF53335">
    <property type="entry name" value="S-adenosyl-L-methionine-dependent methyltransferases"/>
    <property type="match status" value="1"/>
</dbReference>
<evidence type="ECO:0000313" key="6">
    <source>
        <dbReference type="EMBL" id="EPQ51546.1"/>
    </source>
</evidence>
<dbReference type="Pfam" id="PF08100">
    <property type="entry name" value="Dimerisation"/>
    <property type="match status" value="1"/>
</dbReference>